<feature type="transmembrane region" description="Helical" evidence="4">
    <location>
        <begin position="54"/>
        <end position="72"/>
    </location>
</feature>
<evidence type="ECO:0000313" key="5">
    <source>
        <dbReference type="EMBL" id="TVY81844.1"/>
    </source>
</evidence>
<keyword evidence="4" id="KW-0812">Transmembrane</keyword>
<dbReference type="GO" id="GO:0070573">
    <property type="term" value="F:metallodipeptidase activity"/>
    <property type="evidence" value="ECO:0007669"/>
    <property type="project" value="InterPro"/>
</dbReference>
<dbReference type="PANTHER" id="PTHR10443">
    <property type="entry name" value="MICROSOMAL DIPEPTIDASE"/>
    <property type="match status" value="1"/>
</dbReference>
<comment type="catalytic activity">
    <reaction evidence="2">
        <text>an L-aminoacyl-L-amino acid + H2O = 2 an L-alpha-amino acid</text>
        <dbReference type="Rhea" id="RHEA:48940"/>
        <dbReference type="ChEBI" id="CHEBI:15377"/>
        <dbReference type="ChEBI" id="CHEBI:59869"/>
        <dbReference type="ChEBI" id="CHEBI:77460"/>
        <dbReference type="EC" id="3.4.13.19"/>
    </reaction>
</comment>
<reference evidence="5 6" key="1">
    <citation type="submission" date="2018-05" db="EMBL/GenBank/DDBJ databases">
        <title>Genome sequencing and assembly of the regulated plant pathogen Lachnellula willkommii and related sister species for the development of diagnostic species identification markers.</title>
        <authorList>
            <person name="Giroux E."/>
            <person name="Bilodeau G."/>
        </authorList>
    </citation>
    <scope>NUCLEOTIDE SEQUENCE [LARGE SCALE GENOMIC DNA]</scope>
    <source>
        <strain evidence="5 6">CBS 268.59</strain>
    </source>
</reference>
<evidence type="ECO:0000256" key="1">
    <source>
        <dbReference type="ARBA" id="ARBA00022997"/>
    </source>
</evidence>
<protein>
    <recommendedName>
        <fullName evidence="2">Dipeptidase</fullName>
        <ecNumber evidence="2">3.4.13.19</ecNumber>
    </recommendedName>
</protein>
<dbReference type="EMBL" id="QGMK01000415">
    <property type="protein sequence ID" value="TVY81844.1"/>
    <property type="molecule type" value="Genomic_DNA"/>
</dbReference>
<dbReference type="InterPro" id="IPR008257">
    <property type="entry name" value="Pept_M19"/>
</dbReference>
<keyword evidence="2" id="KW-0378">Hydrolase</keyword>
<accession>A0A8T9CDP3</accession>
<dbReference type="EC" id="3.4.13.19" evidence="2"/>
<keyword evidence="1 2" id="KW-0224">Dipeptidase</keyword>
<keyword evidence="2" id="KW-0479">Metal-binding</keyword>
<proteinExistence type="inferred from homology"/>
<dbReference type="GO" id="GO:0046872">
    <property type="term" value="F:metal ion binding"/>
    <property type="evidence" value="ECO:0007669"/>
    <property type="project" value="UniProtKB-UniRule"/>
</dbReference>
<keyword evidence="2" id="KW-0645">Protease</keyword>
<dbReference type="GO" id="GO:0006508">
    <property type="term" value="P:proteolysis"/>
    <property type="evidence" value="ECO:0007669"/>
    <property type="project" value="UniProtKB-KW"/>
</dbReference>
<name>A0A8T9CDP3_9HELO</name>
<keyword evidence="6" id="KW-1185">Reference proteome</keyword>
<evidence type="ECO:0000256" key="3">
    <source>
        <dbReference type="SAM" id="MobiDB-lite"/>
    </source>
</evidence>
<dbReference type="Pfam" id="PF01244">
    <property type="entry name" value="Peptidase_M19"/>
    <property type="match status" value="1"/>
</dbReference>
<comment type="cofactor">
    <cofactor evidence="2">
        <name>Zn(2+)</name>
        <dbReference type="ChEBI" id="CHEBI:29105"/>
    </cofactor>
</comment>
<gene>
    <name evidence="5" type="primary">sirJ</name>
    <name evidence="5" type="ORF">LSUE1_G002370</name>
</gene>
<keyword evidence="4" id="KW-0472">Membrane</keyword>
<feature type="region of interest" description="Disordered" evidence="3">
    <location>
        <begin position="1"/>
        <end position="24"/>
    </location>
</feature>
<evidence type="ECO:0000256" key="4">
    <source>
        <dbReference type="SAM" id="Phobius"/>
    </source>
</evidence>
<dbReference type="OrthoDB" id="445695at2759"/>
<keyword evidence="2" id="KW-0862">Zinc</keyword>
<dbReference type="AlphaFoldDB" id="A0A8T9CDP3"/>
<dbReference type="PANTHER" id="PTHR10443:SF12">
    <property type="entry name" value="DIPEPTIDASE"/>
    <property type="match status" value="1"/>
</dbReference>
<comment type="similarity">
    <text evidence="2">Belongs to the metallo-dependent hydrolases superfamily. Peptidase M19 family.</text>
</comment>
<comment type="caution">
    <text evidence="5">The sequence shown here is derived from an EMBL/GenBank/DDBJ whole genome shotgun (WGS) entry which is preliminary data.</text>
</comment>
<evidence type="ECO:0000313" key="6">
    <source>
        <dbReference type="Proteomes" id="UP000469558"/>
    </source>
</evidence>
<sequence length="495" mass="54311">MSYYTEQDPLLPGDKQAPEIQGSRPQSIRAQYLSAETEELSNDGLPTWKPWKNFTGIILVICIYGILIVLYTQESLLRGIFGDGTPEPKTIDQRVTQILTNTPLIDGHNDLAIMIRFLFNNQIYQKNFTEPFENGGMPYHVDIPRLKEGMNGGAFWSAFVPCPKNGSDFSDENYADAVAFTFTQIDLLTRLQAAYPSIFSLPPNSTSALPAFKSGRFISPLAIEGLHQIGNSISNLRHYHALGVRYATLTHNCHNIYADAAIVDFPNGTSYASTPLWGGVSAAGKNLIHEMNRLGMIVDLAHVSQDTMRDVLGGSSDWEGSAAPPIFSHSSAYAICPHPRNVPDDILQLVKKRNSIVMVNFNPPFVSCIANASNPTGIPDFYPANNTLLHVVKHIKHIGELIGYDYVGLGSDFDGIGDTPEGLDDVSKYPDLVAELLRQGVSDEDASKIVGANLLRVWKDVDAVAETLQAKGEKPLEDKLPSLLPPGGLNYLREL</sequence>
<keyword evidence="4" id="KW-1133">Transmembrane helix</keyword>
<evidence type="ECO:0000256" key="2">
    <source>
        <dbReference type="RuleBase" id="RU341113"/>
    </source>
</evidence>
<dbReference type="SUPFAM" id="SSF51556">
    <property type="entry name" value="Metallo-dependent hydrolases"/>
    <property type="match status" value="1"/>
</dbReference>
<dbReference type="Gene3D" id="3.20.20.140">
    <property type="entry name" value="Metal-dependent hydrolases"/>
    <property type="match status" value="1"/>
</dbReference>
<keyword evidence="2" id="KW-0482">Metalloprotease</keyword>
<organism evidence="5 6">
    <name type="scientific">Lachnellula suecica</name>
    <dbReference type="NCBI Taxonomy" id="602035"/>
    <lineage>
        <taxon>Eukaryota</taxon>
        <taxon>Fungi</taxon>
        <taxon>Dikarya</taxon>
        <taxon>Ascomycota</taxon>
        <taxon>Pezizomycotina</taxon>
        <taxon>Leotiomycetes</taxon>
        <taxon>Helotiales</taxon>
        <taxon>Lachnaceae</taxon>
        <taxon>Lachnellula</taxon>
    </lineage>
</organism>
<dbReference type="Proteomes" id="UP000469558">
    <property type="component" value="Unassembled WGS sequence"/>
</dbReference>
<dbReference type="InterPro" id="IPR032466">
    <property type="entry name" value="Metal_Hydrolase"/>
</dbReference>
<dbReference type="PROSITE" id="PS51365">
    <property type="entry name" value="RENAL_DIPEPTIDASE_2"/>
    <property type="match status" value="1"/>
</dbReference>
<dbReference type="CDD" id="cd01301">
    <property type="entry name" value="rDP_like"/>
    <property type="match status" value="1"/>
</dbReference>